<organism evidence="2 3">
    <name type="scientific">Pseudomonas protegens</name>
    <dbReference type="NCBI Taxonomy" id="380021"/>
    <lineage>
        <taxon>Bacteria</taxon>
        <taxon>Pseudomonadati</taxon>
        <taxon>Pseudomonadota</taxon>
        <taxon>Gammaproteobacteria</taxon>
        <taxon>Pseudomonadales</taxon>
        <taxon>Pseudomonadaceae</taxon>
        <taxon>Pseudomonas</taxon>
    </lineage>
</organism>
<evidence type="ECO:0000313" key="3">
    <source>
        <dbReference type="Proteomes" id="UP000310095"/>
    </source>
</evidence>
<sequence>MVGCLSLNRAPAWITPSLASQLLRGGAPRFRCRSRLGGEEAAGPSARLDDAFAGKPAPTGGGA</sequence>
<protein>
    <recommendedName>
        <fullName evidence="4">DUF1534 domain-containing protein</fullName>
    </recommendedName>
</protein>
<evidence type="ECO:0000256" key="1">
    <source>
        <dbReference type="SAM" id="MobiDB-lite"/>
    </source>
</evidence>
<evidence type="ECO:0000313" key="2">
    <source>
        <dbReference type="EMBL" id="TMM67709.1"/>
    </source>
</evidence>
<reference evidence="2 3" key="1">
    <citation type="submission" date="2019-05" db="EMBL/GenBank/DDBJ databases">
        <title>Identification and Biocontrol Activity Analysis of Biocontrol Strain PF-1 Based on Genome-wide Data.</title>
        <authorList>
            <person name="Qi J."/>
        </authorList>
    </citation>
    <scope>NUCLEOTIDE SEQUENCE [LARGE SCALE GENOMIC DNA]</scope>
    <source>
        <strain evidence="2 3">PF-1</strain>
    </source>
</reference>
<dbReference type="EMBL" id="VAVY01000001">
    <property type="protein sequence ID" value="TMM67709.1"/>
    <property type="molecule type" value="Genomic_DNA"/>
</dbReference>
<gene>
    <name evidence="2" type="ORF">FEF10_04900</name>
</gene>
<evidence type="ECO:0008006" key="4">
    <source>
        <dbReference type="Google" id="ProtNLM"/>
    </source>
</evidence>
<name>A0ABY2VRI2_9PSED</name>
<keyword evidence="3" id="KW-1185">Reference proteome</keyword>
<proteinExistence type="predicted"/>
<feature type="region of interest" description="Disordered" evidence="1">
    <location>
        <begin position="35"/>
        <end position="63"/>
    </location>
</feature>
<dbReference type="Proteomes" id="UP000310095">
    <property type="component" value="Unassembled WGS sequence"/>
</dbReference>
<accession>A0ABY2VRI2</accession>
<comment type="caution">
    <text evidence="2">The sequence shown here is derived from an EMBL/GenBank/DDBJ whole genome shotgun (WGS) entry which is preliminary data.</text>
</comment>